<organism evidence="2 3">
    <name type="scientific">Metallumcola ferriviriculae</name>
    <dbReference type="NCBI Taxonomy" id="3039180"/>
    <lineage>
        <taxon>Bacteria</taxon>
        <taxon>Bacillati</taxon>
        <taxon>Bacillota</taxon>
        <taxon>Clostridia</taxon>
        <taxon>Neomoorellales</taxon>
        <taxon>Desulfitibacteraceae</taxon>
        <taxon>Metallumcola</taxon>
    </lineage>
</organism>
<dbReference type="KEGG" id="dbc:MFMK1_003613"/>
<feature type="transmembrane region" description="Helical" evidence="1">
    <location>
        <begin position="65"/>
        <end position="83"/>
    </location>
</feature>
<name>A0AAU0UWN6_9FIRM</name>
<dbReference type="RefSeq" id="WP_366923121.1">
    <property type="nucleotide sequence ID" value="NZ_CP121694.1"/>
</dbReference>
<keyword evidence="1" id="KW-1133">Transmembrane helix</keyword>
<dbReference type="Proteomes" id="UP001329915">
    <property type="component" value="Chromosome"/>
</dbReference>
<sequence length="121" mass="13225">MNNVLKPSSKSTIEGIIIVISAILIGFIMSYLRTIPGILYLQQLAFSAFVTYWLSVVLRRYIGSATLVIIVSIIANYSIAVSFDHLGPGQVFYRFTGISSKIGGPSILVGSILGYAIWKHI</sequence>
<evidence type="ECO:0000313" key="2">
    <source>
        <dbReference type="EMBL" id="WRO23745.1"/>
    </source>
</evidence>
<protein>
    <submittedName>
        <fullName evidence="2">Uncharacterized protein</fullName>
    </submittedName>
</protein>
<keyword evidence="1" id="KW-0812">Transmembrane</keyword>
<dbReference type="AlphaFoldDB" id="A0AAU0UWN6"/>
<keyword evidence="3" id="KW-1185">Reference proteome</keyword>
<accession>A0AAU0UWN6</accession>
<keyword evidence="1" id="KW-0472">Membrane</keyword>
<dbReference type="EMBL" id="CP121694">
    <property type="protein sequence ID" value="WRO23745.1"/>
    <property type="molecule type" value="Genomic_DNA"/>
</dbReference>
<feature type="transmembrane region" description="Helical" evidence="1">
    <location>
        <begin position="38"/>
        <end position="58"/>
    </location>
</feature>
<proteinExistence type="predicted"/>
<evidence type="ECO:0000313" key="3">
    <source>
        <dbReference type="Proteomes" id="UP001329915"/>
    </source>
</evidence>
<feature type="transmembrane region" description="Helical" evidence="1">
    <location>
        <begin position="12"/>
        <end position="32"/>
    </location>
</feature>
<gene>
    <name evidence="2" type="ORF">MFMK1_003613</name>
</gene>
<feature type="transmembrane region" description="Helical" evidence="1">
    <location>
        <begin position="95"/>
        <end position="118"/>
    </location>
</feature>
<reference evidence="2 3" key="1">
    <citation type="submission" date="2023-04" db="EMBL/GenBank/DDBJ databases">
        <authorList>
            <person name="Hsu D."/>
        </authorList>
    </citation>
    <scope>NUCLEOTIDE SEQUENCE [LARGE SCALE GENOMIC DNA]</scope>
    <source>
        <strain evidence="2 3">MK1</strain>
    </source>
</reference>
<evidence type="ECO:0000256" key="1">
    <source>
        <dbReference type="SAM" id="Phobius"/>
    </source>
</evidence>